<evidence type="ECO:0000256" key="2">
    <source>
        <dbReference type="ARBA" id="ARBA00004651"/>
    </source>
</evidence>
<comment type="catalytic activity">
    <reaction evidence="1">
        <text>ATP + protein L-histidine = ADP + protein N-phospho-L-histidine.</text>
        <dbReference type="EC" id="2.7.13.3"/>
    </reaction>
</comment>
<keyword evidence="13 14" id="KW-0472">Membrane</keyword>
<dbReference type="Pfam" id="PF02518">
    <property type="entry name" value="HATPase_c"/>
    <property type="match status" value="1"/>
</dbReference>
<evidence type="ECO:0000256" key="11">
    <source>
        <dbReference type="ARBA" id="ARBA00022989"/>
    </source>
</evidence>
<keyword evidence="5" id="KW-0597">Phosphoprotein</keyword>
<proteinExistence type="predicted"/>
<dbReference type="Gene3D" id="6.10.340.10">
    <property type="match status" value="1"/>
</dbReference>
<keyword evidence="12" id="KW-0902">Two-component regulatory system</keyword>
<sequence>MAIKLKRLINDNCITKYISLLVMFMSLSIGFEACFNLRYNFTPEFRHDFLPKFYLFGNVSSHLTSSLFDDYILIALGCTFIFLIGLNFYKINRNAYSKFEVKITSFSSKFPIEIPIFFILALFLVRFSIWSTTLPFYDDDLVYCDFFLLWLTYFYFKTTRLSDYDIKSKSFLYGFLDRHGKESLNKKIAFILTFITIVQIIFFIFALNFCSYPYSTGVIFYSISIILFYLFIYKLLSHKFNYIDSIATNIKNIENGDLNYKLDVIGNDEMSALATSINNITNGLETSLENQVKSEKMKSELLTNVSHDLKTPLTSIVNYVDILKNNDLDKDTMKDYINILDKKSKRLKTLIEDVFEASKINSGDIELDFEKTDIKELLIQSIVELEDKIDESGLDFIIETPDDSVFTFIDGKKTWRVFENLIGNILKYSLSNTRVYIDMIDYDDKVIIVFKNISNHKLNIKPQDLIERFRRGDVSRNTDGSGLGLSIAQSIVDLQHGEMKIDIDGDLFKATLTFDKYLECVL</sequence>
<feature type="domain" description="Histidine kinase" evidence="15">
    <location>
        <begin position="304"/>
        <end position="502"/>
    </location>
</feature>
<dbReference type="SMART" id="SM00388">
    <property type="entry name" value="HisKA"/>
    <property type="match status" value="1"/>
</dbReference>
<keyword evidence="8" id="KW-0547">Nucleotide-binding</keyword>
<feature type="transmembrane region" description="Helical" evidence="14">
    <location>
        <begin position="71"/>
        <end position="89"/>
    </location>
</feature>
<dbReference type="InterPro" id="IPR003660">
    <property type="entry name" value="HAMP_dom"/>
</dbReference>
<keyword evidence="11 14" id="KW-1133">Transmembrane helix</keyword>
<evidence type="ECO:0000313" key="18">
    <source>
        <dbReference type="Proteomes" id="UP001301012"/>
    </source>
</evidence>
<feature type="domain" description="HAMP" evidence="16">
    <location>
        <begin position="243"/>
        <end position="289"/>
    </location>
</feature>
<dbReference type="CDD" id="cd00082">
    <property type="entry name" value="HisKA"/>
    <property type="match status" value="1"/>
</dbReference>
<dbReference type="InterPro" id="IPR003661">
    <property type="entry name" value="HisK_dim/P_dom"/>
</dbReference>
<evidence type="ECO:0000256" key="10">
    <source>
        <dbReference type="ARBA" id="ARBA00022840"/>
    </source>
</evidence>
<gene>
    <name evidence="17" type="ORF">QOZ84_01260</name>
</gene>
<dbReference type="InterPro" id="IPR003594">
    <property type="entry name" value="HATPase_dom"/>
</dbReference>
<dbReference type="SUPFAM" id="SSF47384">
    <property type="entry name" value="Homodimeric domain of signal transducing histidine kinase"/>
    <property type="match status" value="1"/>
</dbReference>
<evidence type="ECO:0000313" key="17">
    <source>
        <dbReference type="EMBL" id="MDK2562160.1"/>
    </source>
</evidence>
<comment type="subcellular location">
    <subcellularLocation>
        <location evidence="2">Cell membrane</location>
        <topology evidence="2">Multi-pass membrane protein</topology>
    </subcellularLocation>
</comment>
<feature type="transmembrane region" description="Helical" evidence="14">
    <location>
        <begin position="218"/>
        <end position="236"/>
    </location>
</feature>
<protein>
    <recommendedName>
        <fullName evidence="3">histidine kinase</fullName>
        <ecNumber evidence="3">2.7.13.3</ecNumber>
    </recommendedName>
</protein>
<feature type="transmembrane region" description="Helical" evidence="14">
    <location>
        <begin position="20"/>
        <end position="39"/>
    </location>
</feature>
<evidence type="ECO:0000256" key="5">
    <source>
        <dbReference type="ARBA" id="ARBA00022553"/>
    </source>
</evidence>
<evidence type="ECO:0000256" key="7">
    <source>
        <dbReference type="ARBA" id="ARBA00022692"/>
    </source>
</evidence>
<keyword evidence="6 17" id="KW-0808">Transferase</keyword>
<dbReference type="SMART" id="SM00387">
    <property type="entry name" value="HATPase_c"/>
    <property type="match status" value="1"/>
</dbReference>
<dbReference type="EC" id="2.7.13.3" evidence="3"/>
<evidence type="ECO:0000259" key="15">
    <source>
        <dbReference type="PROSITE" id="PS50109"/>
    </source>
</evidence>
<evidence type="ECO:0000256" key="4">
    <source>
        <dbReference type="ARBA" id="ARBA00022475"/>
    </source>
</evidence>
<dbReference type="SUPFAM" id="SSF55874">
    <property type="entry name" value="ATPase domain of HSP90 chaperone/DNA topoisomerase II/histidine kinase"/>
    <property type="match status" value="1"/>
</dbReference>
<keyword evidence="7 14" id="KW-0812">Transmembrane</keyword>
<evidence type="ECO:0000256" key="12">
    <source>
        <dbReference type="ARBA" id="ARBA00023012"/>
    </source>
</evidence>
<dbReference type="GO" id="GO:0004673">
    <property type="term" value="F:protein histidine kinase activity"/>
    <property type="evidence" value="ECO:0007669"/>
    <property type="project" value="UniProtKB-EC"/>
</dbReference>
<dbReference type="PROSITE" id="PS50109">
    <property type="entry name" value="HIS_KIN"/>
    <property type="match status" value="1"/>
</dbReference>
<dbReference type="Pfam" id="PF00512">
    <property type="entry name" value="HisKA"/>
    <property type="match status" value="1"/>
</dbReference>
<dbReference type="InterPro" id="IPR036097">
    <property type="entry name" value="HisK_dim/P_sf"/>
</dbReference>
<evidence type="ECO:0000256" key="1">
    <source>
        <dbReference type="ARBA" id="ARBA00000085"/>
    </source>
</evidence>
<dbReference type="InterPro" id="IPR005467">
    <property type="entry name" value="His_kinase_dom"/>
</dbReference>
<dbReference type="Gene3D" id="3.30.565.10">
    <property type="entry name" value="Histidine kinase-like ATPase, C-terminal domain"/>
    <property type="match status" value="1"/>
</dbReference>
<evidence type="ECO:0000256" key="14">
    <source>
        <dbReference type="SAM" id="Phobius"/>
    </source>
</evidence>
<reference evidence="17 18" key="1">
    <citation type="submission" date="2023-05" db="EMBL/GenBank/DDBJ databases">
        <title>Rombocin, a short stable natural nisin variant, displays selective antimicrobial activity against Listeria monocytogenes and employs dual mode of action to kill target bacterial strains.</title>
        <authorList>
            <person name="Wambui J."/>
            <person name="Stephan R."/>
            <person name="Kuipers O.P."/>
        </authorList>
    </citation>
    <scope>NUCLEOTIDE SEQUENCE [LARGE SCALE GENOMIC DNA]</scope>
    <source>
        <strain evidence="17 18">RC002</strain>
    </source>
</reference>
<evidence type="ECO:0000256" key="8">
    <source>
        <dbReference type="ARBA" id="ARBA00022741"/>
    </source>
</evidence>
<evidence type="ECO:0000256" key="6">
    <source>
        <dbReference type="ARBA" id="ARBA00022679"/>
    </source>
</evidence>
<keyword evidence="9 17" id="KW-0418">Kinase</keyword>
<organism evidence="17 18">
    <name type="scientific">Romboutsia sedimentorum</name>
    <dbReference type="NCBI Taxonomy" id="1368474"/>
    <lineage>
        <taxon>Bacteria</taxon>
        <taxon>Bacillati</taxon>
        <taxon>Bacillota</taxon>
        <taxon>Clostridia</taxon>
        <taxon>Peptostreptococcales</taxon>
        <taxon>Peptostreptococcaceae</taxon>
        <taxon>Romboutsia</taxon>
    </lineage>
</organism>
<dbReference type="Proteomes" id="UP001301012">
    <property type="component" value="Unassembled WGS sequence"/>
</dbReference>
<keyword evidence="4" id="KW-1003">Cell membrane</keyword>
<keyword evidence="10" id="KW-0067">ATP-binding</keyword>
<feature type="transmembrane region" description="Helical" evidence="14">
    <location>
        <begin position="188"/>
        <end position="206"/>
    </location>
</feature>
<feature type="transmembrane region" description="Helical" evidence="14">
    <location>
        <begin position="110"/>
        <end position="128"/>
    </location>
</feature>
<dbReference type="EMBL" id="JASKYM010000001">
    <property type="protein sequence ID" value="MDK2562160.1"/>
    <property type="molecule type" value="Genomic_DNA"/>
</dbReference>
<accession>A0ABT7E5F3</accession>
<dbReference type="PROSITE" id="PS50885">
    <property type="entry name" value="HAMP"/>
    <property type="match status" value="1"/>
</dbReference>
<evidence type="ECO:0000259" key="16">
    <source>
        <dbReference type="PROSITE" id="PS50885"/>
    </source>
</evidence>
<evidence type="ECO:0000256" key="13">
    <source>
        <dbReference type="ARBA" id="ARBA00023136"/>
    </source>
</evidence>
<dbReference type="InterPro" id="IPR050398">
    <property type="entry name" value="HssS/ArlS-like"/>
</dbReference>
<dbReference type="CDD" id="cd06225">
    <property type="entry name" value="HAMP"/>
    <property type="match status" value="1"/>
</dbReference>
<dbReference type="Pfam" id="PF00672">
    <property type="entry name" value="HAMP"/>
    <property type="match status" value="1"/>
</dbReference>
<keyword evidence="18" id="KW-1185">Reference proteome</keyword>
<dbReference type="PANTHER" id="PTHR45528">
    <property type="entry name" value="SENSOR HISTIDINE KINASE CPXA"/>
    <property type="match status" value="1"/>
</dbReference>
<evidence type="ECO:0000256" key="9">
    <source>
        <dbReference type="ARBA" id="ARBA00022777"/>
    </source>
</evidence>
<dbReference type="PANTHER" id="PTHR45528:SF1">
    <property type="entry name" value="SENSOR HISTIDINE KINASE CPXA"/>
    <property type="match status" value="1"/>
</dbReference>
<comment type="caution">
    <text evidence="17">The sequence shown here is derived from an EMBL/GenBank/DDBJ whole genome shotgun (WGS) entry which is preliminary data.</text>
</comment>
<dbReference type="InterPro" id="IPR036890">
    <property type="entry name" value="HATPase_C_sf"/>
</dbReference>
<name>A0ABT7E5F3_9FIRM</name>
<evidence type="ECO:0000256" key="3">
    <source>
        <dbReference type="ARBA" id="ARBA00012438"/>
    </source>
</evidence>
<dbReference type="RefSeq" id="WP_284131145.1">
    <property type="nucleotide sequence ID" value="NZ_JASKYM010000001.1"/>
</dbReference>
<dbReference type="Gene3D" id="1.10.287.130">
    <property type="match status" value="1"/>
</dbReference>